<reference evidence="2 3" key="1">
    <citation type="submission" date="2020-08" db="EMBL/GenBank/DDBJ databases">
        <title>Genomic Encyclopedia of Type Strains, Phase III (KMG-III): the genomes of soil and plant-associated and newly described type strains.</title>
        <authorList>
            <person name="Whitman W."/>
        </authorList>
    </citation>
    <scope>NUCLEOTIDE SEQUENCE [LARGE SCALE GENOMIC DNA]</scope>
    <source>
        <strain evidence="2 3">CECT 7247</strain>
    </source>
</reference>
<keyword evidence="3" id="KW-1185">Reference proteome</keyword>
<proteinExistence type="predicted"/>
<feature type="region of interest" description="Disordered" evidence="1">
    <location>
        <begin position="207"/>
        <end position="229"/>
    </location>
</feature>
<protein>
    <recommendedName>
        <fullName evidence="4">Single-stranded DNA-binding protein</fullName>
    </recommendedName>
</protein>
<comment type="caution">
    <text evidence="2">The sequence shown here is derived from an EMBL/GenBank/DDBJ whole genome shotgun (WGS) entry which is preliminary data.</text>
</comment>
<evidence type="ECO:0008006" key="4">
    <source>
        <dbReference type="Google" id="ProtNLM"/>
    </source>
</evidence>
<dbReference type="Proteomes" id="UP000574369">
    <property type="component" value="Unassembled WGS sequence"/>
</dbReference>
<gene>
    <name evidence="2" type="ORF">FHS28_001364</name>
</gene>
<dbReference type="EMBL" id="JACHXO010000002">
    <property type="protein sequence ID" value="MBB3193979.1"/>
    <property type="molecule type" value="Genomic_DNA"/>
</dbReference>
<dbReference type="RefSeq" id="WP_088449871.1">
    <property type="nucleotide sequence ID" value="NZ_JACHXO010000002.1"/>
</dbReference>
<accession>A0ABR6GRY1</accession>
<organism evidence="2 3">
    <name type="scientific">Roseateles terrae</name>
    <dbReference type="NCBI Taxonomy" id="431060"/>
    <lineage>
        <taxon>Bacteria</taxon>
        <taxon>Pseudomonadati</taxon>
        <taxon>Pseudomonadota</taxon>
        <taxon>Betaproteobacteria</taxon>
        <taxon>Burkholderiales</taxon>
        <taxon>Sphaerotilaceae</taxon>
        <taxon>Roseateles</taxon>
    </lineage>
</organism>
<evidence type="ECO:0000313" key="2">
    <source>
        <dbReference type="EMBL" id="MBB3193979.1"/>
    </source>
</evidence>
<sequence length="279" mass="30456">MNAIAEASPALELQPMPGTQVPALQQAALTVQPRAAVTPADLLQVAMETGDKDIERLERLMQMDIRYRELQEKDRQRDAMLAHKRDFAAFRGENIIVPKSKRVDRGRAGSFNQAEFDAVCGLLSPALSRHGFGFRHDQRFGAKDGVPWVWVTCFLEHKDGHAEQLELEAPPGDLSANTPVQNMQATASYLKRVSLLAITGTATGGEDDESGLRFAGAGDDASPEGDPTLRAGEEAAAKGMVALTAWWSKLDNRQRSDYGQAFTAMRKKARAADEEANHG</sequence>
<name>A0ABR6GRY1_9BURK</name>
<evidence type="ECO:0000256" key="1">
    <source>
        <dbReference type="SAM" id="MobiDB-lite"/>
    </source>
</evidence>
<evidence type="ECO:0000313" key="3">
    <source>
        <dbReference type="Proteomes" id="UP000574369"/>
    </source>
</evidence>